<dbReference type="KEGG" id="mro:MROS_1734"/>
<evidence type="ECO:0000256" key="5">
    <source>
        <dbReference type="ARBA" id="ARBA00023110"/>
    </source>
</evidence>
<evidence type="ECO:0000259" key="8">
    <source>
        <dbReference type="PROSITE" id="PS50072"/>
    </source>
</evidence>
<evidence type="ECO:0000256" key="3">
    <source>
        <dbReference type="ARBA" id="ARBA00022574"/>
    </source>
</evidence>
<evidence type="ECO:0000256" key="4">
    <source>
        <dbReference type="ARBA" id="ARBA00022737"/>
    </source>
</evidence>
<reference evidence="9 10" key="1">
    <citation type="journal article" date="2013" name="PLoS ONE">
        <title>Genomic analysis of Melioribacter roseus, facultatively anaerobic organotrophic bacterium representing a novel deep lineage within Bacteriodetes/Chlorobi group.</title>
        <authorList>
            <person name="Kadnikov V.V."/>
            <person name="Mardanov A.V."/>
            <person name="Podosokorskaya O.A."/>
            <person name="Gavrilov S.N."/>
            <person name="Kublanov I.V."/>
            <person name="Beletsky A.V."/>
            <person name="Bonch-Osmolovskaya E.A."/>
            <person name="Ravin N.V."/>
        </authorList>
    </citation>
    <scope>NUCLEOTIDE SEQUENCE [LARGE SCALE GENOMIC DNA]</scope>
    <source>
        <strain evidence="10">JCM 17771 / P3M-2</strain>
    </source>
</reference>
<dbReference type="InterPro" id="IPR002130">
    <property type="entry name" value="Cyclophilin-type_PPIase_dom"/>
</dbReference>
<organism evidence="9 10">
    <name type="scientific">Melioribacter roseus (strain DSM 23840 / JCM 17771 / VKM B-2668 / P3M-2)</name>
    <dbReference type="NCBI Taxonomy" id="1191523"/>
    <lineage>
        <taxon>Bacteria</taxon>
        <taxon>Pseudomonadati</taxon>
        <taxon>Ignavibacteriota</taxon>
        <taxon>Ignavibacteria</taxon>
        <taxon>Ignavibacteriales</taxon>
        <taxon>Melioribacteraceae</taxon>
        <taxon>Melioribacter</taxon>
    </lineage>
</organism>
<dbReference type="InterPro" id="IPR029000">
    <property type="entry name" value="Cyclophilin-like_dom_sf"/>
</dbReference>
<comment type="similarity">
    <text evidence="2 7">Belongs to the cyclophilin-type PPIase family.</text>
</comment>
<feature type="domain" description="PPIase cyclophilin-type" evidence="8">
    <location>
        <begin position="51"/>
        <end position="198"/>
    </location>
</feature>
<dbReference type="Gene3D" id="2.40.100.10">
    <property type="entry name" value="Cyclophilin-like"/>
    <property type="match status" value="1"/>
</dbReference>
<dbReference type="InterPro" id="IPR020892">
    <property type="entry name" value="Cyclophilin-type_PPIase_CS"/>
</dbReference>
<comment type="catalytic activity">
    <reaction evidence="1 7">
        <text>[protein]-peptidylproline (omega=180) = [protein]-peptidylproline (omega=0)</text>
        <dbReference type="Rhea" id="RHEA:16237"/>
        <dbReference type="Rhea" id="RHEA-COMP:10747"/>
        <dbReference type="Rhea" id="RHEA-COMP:10748"/>
        <dbReference type="ChEBI" id="CHEBI:83833"/>
        <dbReference type="ChEBI" id="CHEBI:83834"/>
        <dbReference type="EC" id="5.2.1.8"/>
    </reaction>
</comment>
<evidence type="ECO:0000313" key="10">
    <source>
        <dbReference type="Proteomes" id="UP000009011"/>
    </source>
</evidence>
<proteinExistence type="inferred from homology"/>
<dbReference type="OrthoDB" id="9807797at2"/>
<dbReference type="Proteomes" id="UP000009011">
    <property type="component" value="Chromosome"/>
</dbReference>
<evidence type="ECO:0000256" key="1">
    <source>
        <dbReference type="ARBA" id="ARBA00000971"/>
    </source>
</evidence>
<dbReference type="RefSeq" id="WP_014856402.1">
    <property type="nucleotide sequence ID" value="NC_018178.1"/>
</dbReference>
<evidence type="ECO:0000313" key="9">
    <source>
        <dbReference type="EMBL" id="AFN74968.1"/>
    </source>
</evidence>
<keyword evidence="4" id="KW-0677">Repeat</keyword>
<dbReference type="PROSITE" id="PS50072">
    <property type="entry name" value="CSA_PPIASE_2"/>
    <property type="match status" value="1"/>
</dbReference>
<keyword evidence="6 7" id="KW-0413">Isomerase</keyword>
<comment type="function">
    <text evidence="7">PPIases accelerate the folding of proteins. It catalyzes the cis-trans isomerization of proline imidic peptide bonds in oligopeptides.</text>
</comment>
<dbReference type="Pfam" id="PF00160">
    <property type="entry name" value="Pro_isomerase"/>
    <property type="match status" value="1"/>
</dbReference>
<dbReference type="SUPFAM" id="SSF50891">
    <property type="entry name" value="Cyclophilin-like"/>
    <property type="match status" value="1"/>
</dbReference>
<evidence type="ECO:0000256" key="7">
    <source>
        <dbReference type="RuleBase" id="RU363019"/>
    </source>
</evidence>
<dbReference type="eggNOG" id="COG0652">
    <property type="taxonomic scope" value="Bacteria"/>
</dbReference>
<dbReference type="STRING" id="1191523.MROS_1734"/>
<accession>I7A193</accession>
<dbReference type="PANTHER" id="PTHR45625">
    <property type="entry name" value="PEPTIDYL-PROLYL CIS-TRANS ISOMERASE-RELATED"/>
    <property type="match status" value="1"/>
</dbReference>
<dbReference type="PROSITE" id="PS00170">
    <property type="entry name" value="CSA_PPIASE_1"/>
    <property type="match status" value="1"/>
</dbReference>
<dbReference type="PROSITE" id="PS51257">
    <property type="entry name" value="PROKAR_LIPOPROTEIN"/>
    <property type="match status" value="1"/>
</dbReference>
<keyword evidence="3" id="KW-0853">WD repeat</keyword>
<keyword evidence="10" id="KW-1185">Reference proteome</keyword>
<dbReference type="EMBL" id="CP003557">
    <property type="protein sequence ID" value="AFN74968.1"/>
    <property type="molecule type" value="Genomic_DNA"/>
</dbReference>
<dbReference type="GO" id="GO:0006457">
    <property type="term" value="P:protein folding"/>
    <property type="evidence" value="ECO:0007669"/>
    <property type="project" value="InterPro"/>
</dbReference>
<evidence type="ECO:0000256" key="6">
    <source>
        <dbReference type="ARBA" id="ARBA00023235"/>
    </source>
</evidence>
<sequence length="203" mass="22523">MKMKYFVIPILLGMFALAACGSNEKTNIHKPDRADSLMTLNNNEKLYAILDTDFGTVEVELFPHAAPKTVRNFIKLSEEGYYNGVIFHRVIEGFMIQTGDSTGTGMGGRSIYGGAFEDEFSADLRHDSPGTVSMANSGPNTNKSQFFITVAPTPWLDLKHTVFGKVRQGQDVVDKISQAPTDENDRPVIPVSIKKITVEKRKY</sequence>
<keyword evidence="5 7" id="KW-0697">Rotamase</keyword>
<name>I7A193_MELRP</name>
<dbReference type="AlphaFoldDB" id="I7A193"/>
<dbReference type="PANTHER" id="PTHR45625:SF4">
    <property type="entry name" value="PEPTIDYLPROLYL ISOMERASE DOMAIN AND WD REPEAT-CONTAINING PROTEIN 1"/>
    <property type="match status" value="1"/>
</dbReference>
<dbReference type="EC" id="5.2.1.8" evidence="7"/>
<feature type="signal peptide" evidence="7">
    <location>
        <begin position="1"/>
        <end position="18"/>
    </location>
</feature>
<evidence type="ECO:0000256" key="2">
    <source>
        <dbReference type="ARBA" id="ARBA00007365"/>
    </source>
</evidence>
<protein>
    <recommendedName>
        <fullName evidence="7">Peptidyl-prolyl cis-trans isomerase</fullName>
        <shortName evidence="7">PPIase</shortName>
        <ecNumber evidence="7">5.2.1.8</ecNumber>
    </recommendedName>
</protein>
<dbReference type="HOGENOM" id="CLU_012062_16_3_10"/>
<gene>
    <name evidence="9" type="ordered locus">MROS_1734</name>
</gene>
<feature type="chain" id="PRO_5006526263" description="Peptidyl-prolyl cis-trans isomerase" evidence="7">
    <location>
        <begin position="19"/>
        <end position="203"/>
    </location>
</feature>
<dbReference type="FunFam" id="2.40.100.10:FF:000003">
    <property type="entry name" value="Peptidylprolyl isomerase domain and WD repeat-containing 1"/>
    <property type="match status" value="1"/>
</dbReference>
<dbReference type="PRINTS" id="PR00153">
    <property type="entry name" value="CSAPPISMRASE"/>
</dbReference>
<dbReference type="InterPro" id="IPR044666">
    <property type="entry name" value="Cyclophilin_A-like"/>
</dbReference>
<dbReference type="GO" id="GO:0003755">
    <property type="term" value="F:peptidyl-prolyl cis-trans isomerase activity"/>
    <property type="evidence" value="ECO:0007669"/>
    <property type="project" value="UniProtKB-UniRule"/>
</dbReference>
<keyword evidence="7" id="KW-0732">Signal</keyword>
<dbReference type="PATRIC" id="fig|1191523.3.peg.1839"/>